<dbReference type="AlphaFoldDB" id="A0A0E9SAZ7"/>
<evidence type="ECO:0000313" key="2">
    <source>
        <dbReference type="EMBL" id="JAH38441.1"/>
    </source>
</evidence>
<protein>
    <submittedName>
        <fullName evidence="2">Uncharacterized protein</fullName>
    </submittedName>
</protein>
<feature type="region of interest" description="Disordered" evidence="1">
    <location>
        <begin position="1"/>
        <end position="31"/>
    </location>
</feature>
<dbReference type="EMBL" id="GBXM01070136">
    <property type="protein sequence ID" value="JAH38441.1"/>
    <property type="molecule type" value="Transcribed_RNA"/>
</dbReference>
<proteinExistence type="predicted"/>
<sequence>MKYRYVDITELSSRSSPPRRRRKKNTGLSTT</sequence>
<name>A0A0E9SAZ7_ANGAN</name>
<reference evidence="2" key="1">
    <citation type="submission" date="2014-11" db="EMBL/GenBank/DDBJ databases">
        <authorList>
            <person name="Amaro Gonzalez C."/>
        </authorList>
    </citation>
    <scope>NUCLEOTIDE SEQUENCE</scope>
</reference>
<organism evidence="2">
    <name type="scientific">Anguilla anguilla</name>
    <name type="common">European freshwater eel</name>
    <name type="synonym">Muraena anguilla</name>
    <dbReference type="NCBI Taxonomy" id="7936"/>
    <lineage>
        <taxon>Eukaryota</taxon>
        <taxon>Metazoa</taxon>
        <taxon>Chordata</taxon>
        <taxon>Craniata</taxon>
        <taxon>Vertebrata</taxon>
        <taxon>Euteleostomi</taxon>
        <taxon>Actinopterygii</taxon>
        <taxon>Neopterygii</taxon>
        <taxon>Teleostei</taxon>
        <taxon>Anguilliformes</taxon>
        <taxon>Anguillidae</taxon>
        <taxon>Anguilla</taxon>
    </lineage>
</organism>
<reference evidence="2" key="2">
    <citation type="journal article" date="2015" name="Fish Shellfish Immunol.">
        <title>Early steps in the European eel (Anguilla anguilla)-Vibrio vulnificus interaction in the gills: Role of the RtxA13 toxin.</title>
        <authorList>
            <person name="Callol A."/>
            <person name="Pajuelo D."/>
            <person name="Ebbesson L."/>
            <person name="Teles M."/>
            <person name="MacKenzie S."/>
            <person name="Amaro C."/>
        </authorList>
    </citation>
    <scope>NUCLEOTIDE SEQUENCE</scope>
</reference>
<accession>A0A0E9SAZ7</accession>
<evidence type="ECO:0000256" key="1">
    <source>
        <dbReference type="SAM" id="MobiDB-lite"/>
    </source>
</evidence>